<feature type="chain" id="PRO_5012724379" description="Glucoamylase 1" evidence="13">
    <location>
        <begin position="26"/>
        <end position="1059"/>
    </location>
</feature>
<dbReference type="PROSITE" id="PS00129">
    <property type="entry name" value="GLYCOSYL_HYDROL_F31_1"/>
    <property type="match status" value="1"/>
</dbReference>
<evidence type="ECO:0000256" key="8">
    <source>
        <dbReference type="ARBA" id="ARBA00033442"/>
    </source>
</evidence>
<dbReference type="Gene3D" id="2.60.40.1760">
    <property type="entry name" value="glycosyl hydrolase (family 31)"/>
    <property type="match status" value="1"/>
</dbReference>
<dbReference type="InterPro" id="IPR017853">
    <property type="entry name" value="GH"/>
</dbReference>
<evidence type="ECO:0000313" key="17">
    <source>
        <dbReference type="Proteomes" id="UP000182259"/>
    </source>
</evidence>
<dbReference type="InterPro" id="IPR011013">
    <property type="entry name" value="Gal_mutarotase_sf_dom"/>
</dbReference>
<dbReference type="CDD" id="cd14752">
    <property type="entry name" value="GH31_N"/>
    <property type="match status" value="1"/>
</dbReference>
<dbReference type="Pfam" id="PF21365">
    <property type="entry name" value="Glyco_hydro_31_3rd"/>
    <property type="match status" value="1"/>
</dbReference>
<reference evidence="16 17" key="1">
    <citation type="submission" date="2016-10" db="EMBL/GenBank/DDBJ databases">
        <authorList>
            <person name="de Groot N.N."/>
        </authorList>
    </citation>
    <scope>NUCLEOTIDE SEQUENCE [LARGE SCALE GENOMIC DNA]</scope>
    <source>
        <strain evidence="16 17">PYCC 4715</strain>
    </source>
</reference>
<evidence type="ECO:0000256" key="4">
    <source>
        <dbReference type="ARBA" id="ARBA00022801"/>
    </source>
</evidence>
<evidence type="ECO:0000256" key="11">
    <source>
        <dbReference type="RuleBase" id="RU361185"/>
    </source>
</evidence>
<dbReference type="SUPFAM" id="SSF51011">
    <property type="entry name" value="Glycosyl hydrolase domain"/>
    <property type="match status" value="1"/>
</dbReference>
<dbReference type="InterPro" id="IPR048395">
    <property type="entry name" value="Glyco_hydro_31_C"/>
</dbReference>
<evidence type="ECO:0000256" key="3">
    <source>
        <dbReference type="ARBA" id="ARBA00022729"/>
    </source>
</evidence>
<dbReference type="GO" id="GO:0000272">
    <property type="term" value="P:polysaccharide catabolic process"/>
    <property type="evidence" value="ECO:0007669"/>
    <property type="project" value="UniProtKB-KW"/>
</dbReference>
<evidence type="ECO:0000256" key="6">
    <source>
        <dbReference type="ARBA" id="ARBA00023295"/>
    </source>
</evidence>
<feature type="signal peptide" evidence="13">
    <location>
        <begin position="1"/>
        <end position="25"/>
    </location>
</feature>
<keyword evidence="6 11" id="KW-0326">Glycosidase</keyword>
<name>A0A1L0C0U7_9ASCO</name>
<dbReference type="Gene3D" id="3.20.20.80">
    <property type="entry name" value="Glycosidases"/>
    <property type="match status" value="2"/>
</dbReference>
<dbReference type="AlphaFoldDB" id="A0A1L0C0U7"/>
<dbReference type="Pfam" id="PF01055">
    <property type="entry name" value="Glyco_hydro_31_2nd"/>
    <property type="match status" value="1"/>
</dbReference>
<evidence type="ECO:0000259" key="15">
    <source>
        <dbReference type="Pfam" id="PF21365"/>
    </source>
</evidence>
<keyword evidence="7" id="KW-0624">Polysaccharide degradation</keyword>
<dbReference type="FunFam" id="2.60.40.1180:FF:000001">
    <property type="entry name" value="Maltase-glucoamylase, intestinal"/>
    <property type="match status" value="1"/>
</dbReference>
<evidence type="ECO:0000256" key="12">
    <source>
        <dbReference type="SAM" id="MobiDB-lite"/>
    </source>
</evidence>
<dbReference type="EMBL" id="LT635768">
    <property type="protein sequence ID" value="SGZ57207.1"/>
    <property type="molecule type" value="Genomic_DNA"/>
</dbReference>
<evidence type="ECO:0000259" key="14">
    <source>
        <dbReference type="Pfam" id="PF01055"/>
    </source>
</evidence>
<dbReference type="SUPFAM" id="SSF51445">
    <property type="entry name" value="(Trans)glycosidases"/>
    <property type="match status" value="1"/>
</dbReference>
<dbReference type="InterPro" id="IPR000322">
    <property type="entry name" value="Glyco_hydro_31_TIM"/>
</dbReference>
<protein>
    <recommendedName>
        <fullName evidence="10">Glucoamylase 1</fullName>
        <ecNumber evidence="2">3.2.1.3</ecNumber>
    </recommendedName>
    <alternativeName>
        <fullName evidence="9">1,4-alpha-D-glucan glucohydrolase</fullName>
    </alternativeName>
    <alternativeName>
        <fullName evidence="8">Glucan 1,4-alpha-glucosidase</fullName>
    </alternativeName>
</protein>
<keyword evidence="3 13" id="KW-0732">Signal</keyword>
<dbReference type="Proteomes" id="UP000182259">
    <property type="component" value="Chromosome V"/>
</dbReference>
<evidence type="ECO:0000313" key="16">
    <source>
        <dbReference type="EMBL" id="SGZ57207.1"/>
    </source>
</evidence>
<dbReference type="GO" id="GO:0004339">
    <property type="term" value="F:glucan 1,4-alpha-glucosidase activity"/>
    <property type="evidence" value="ECO:0007669"/>
    <property type="project" value="UniProtKB-EC"/>
</dbReference>
<evidence type="ECO:0000256" key="1">
    <source>
        <dbReference type="ARBA" id="ARBA00007806"/>
    </source>
</evidence>
<feature type="domain" description="Glycosyl hydrolase family 31 C-terminal" evidence="15">
    <location>
        <begin position="842"/>
        <end position="934"/>
    </location>
</feature>
<gene>
    <name evidence="16" type="ORF">SAMEA4029009_CIC11G00000003138</name>
</gene>
<dbReference type="InterPro" id="IPR013780">
    <property type="entry name" value="Glyco_hydro_b"/>
</dbReference>
<dbReference type="InterPro" id="IPR030459">
    <property type="entry name" value="Glyco_hydro_31_CS"/>
</dbReference>
<comment type="similarity">
    <text evidence="1 11">Belongs to the glycosyl hydrolase 31 family.</text>
</comment>
<dbReference type="InterPro" id="IPR030458">
    <property type="entry name" value="Glyco_hydro_31_AS"/>
</dbReference>
<sequence length="1059" mass="117782">MKLSLPFLVGVVSAILVPRPGGTSGLVLDKRLTNSSSTNSTNSTSLNSTSSNSQESVPIELTWGVTQVPNVLNKTAVDANAVAPGYLLVNATRNACGVTGILKLIKESNIYGYDFDYLRFNALYQADTRLSVHIEPTKLDDVFVLPSDWVKKPGNENGNESCTNFAKQDLLFRHSRVNESFWFEVVRLSTSDVIFSTKNNPLVFANQFVQFNTSLPLGHVITGLGEAIHGFTNPPGTVRTLYANDVGDPIDGNIYGVHPFYIDQRYSNQSKTPDVNATFNFTAYPGVNGTKVLTGYNGTSINTTNATYTYNSTFYQGSNQVNSSWAHGVWWRTAAPQEVIIEEESLTWRSLNGVIDLYFFLGPTPKDVIQQYVAEIGLPALQPYWAFGYHQCRWGYSDVDELAEVVDLFKAGGLQLETIWSDIDYMDSYKDFTTDPHRFPEDDFRDFLDELHDNHQHYVPIVDAAIYHPNPNNKTDDNYTTFHEGMDQDVFLKNPDGSLYIGAVWPGYTVFPDFLAKNITEYWNDQFLNWFDKVPFDGIWLDMNEVSSFCVGSCGTGRIDTNPVHPPFAVGNKQTEFPEGFENSNSSQYSSMEAYISSLSAASASSSVSSVPSGNSTVANSGNVTTTTTTITVASTTYVNYTASKYYNTLETGVGNINYPPYVINNAQEGNGLEVHAVSPNATHQDGTIEYNIHNLYGLMQTKATYHALTKVFPNKRPFIISRSTYSGSGNYTGHWGGDNASKWAYAYFSIPQALTMGMLGLPFFGVDVCGFNGNSDLELCSRWMQLGSFFPFYRNHNVLGALPQEPYVWDEVLRASKITMDIRYSLLPYYYTLMYVAHQTGLPVLRALLWEFPDDPKLADVSTQFFVGEALIVTPVLEPNVTSVKGTFPGSGSKEVYYDWYTHQEQEFEDGKNETLKAPLGHIPLHIRGGNVLPMQEPKMTTAECRNSSWSLLVALDLDESALGKLYVDDGESLDPESLFVDFSALSGQLSATSYGEYNVTQPLANITILGVLDEPSDVQFNDEAVDFKFTNNTIYITNLEDQTKDGAFANDFSLTWE</sequence>
<dbReference type="PANTHER" id="PTHR22762">
    <property type="entry name" value="ALPHA-GLUCOSIDASE"/>
    <property type="match status" value="1"/>
</dbReference>
<evidence type="ECO:0000256" key="2">
    <source>
        <dbReference type="ARBA" id="ARBA00012593"/>
    </source>
</evidence>
<evidence type="ECO:0000256" key="10">
    <source>
        <dbReference type="ARBA" id="ARBA00071427"/>
    </source>
</evidence>
<feature type="region of interest" description="Disordered" evidence="12">
    <location>
        <begin position="33"/>
        <end position="53"/>
    </location>
</feature>
<accession>A0A1L0C0U7</accession>
<organism evidence="16 17">
    <name type="scientific">Sungouiella intermedia</name>
    <dbReference type="NCBI Taxonomy" id="45354"/>
    <lineage>
        <taxon>Eukaryota</taxon>
        <taxon>Fungi</taxon>
        <taxon>Dikarya</taxon>
        <taxon>Ascomycota</taxon>
        <taxon>Saccharomycotina</taxon>
        <taxon>Pichiomycetes</taxon>
        <taxon>Metschnikowiaceae</taxon>
        <taxon>Sungouiella</taxon>
    </lineage>
</organism>
<evidence type="ECO:0000256" key="9">
    <source>
        <dbReference type="ARBA" id="ARBA00033473"/>
    </source>
</evidence>
<evidence type="ECO:0000256" key="5">
    <source>
        <dbReference type="ARBA" id="ARBA00023180"/>
    </source>
</evidence>
<proteinExistence type="inferred from homology"/>
<dbReference type="PANTHER" id="PTHR22762:SF133">
    <property type="entry name" value="P-TYPE DOMAIN-CONTAINING PROTEIN"/>
    <property type="match status" value="1"/>
</dbReference>
<dbReference type="Gene3D" id="2.60.40.1180">
    <property type="entry name" value="Golgi alpha-mannosidase II"/>
    <property type="match status" value="2"/>
</dbReference>
<dbReference type="EC" id="3.2.1.3" evidence="2"/>
<dbReference type="GO" id="GO:0030246">
    <property type="term" value="F:carbohydrate binding"/>
    <property type="evidence" value="ECO:0007669"/>
    <property type="project" value="InterPro"/>
</dbReference>
<dbReference type="PROSITE" id="PS00707">
    <property type="entry name" value="GLYCOSYL_HYDROL_F31_2"/>
    <property type="match status" value="1"/>
</dbReference>
<keyword evidence="5" id="KW-0325">Glycoprotein</keyword>
<keyword evidence="4 11" id="KW-0378">Hydrolase</keyword>
<feature type="domain" description="Glycoside hydrolase family 31 TIM barrel" evidence="14">
    <location>
        <begin position="379"/>
        <end position="834"/>
    </location>
</feature>
<keyword evidence="7" id="KW-0119">Carbohydrate metabolism</keyword>
<evidence type="ECO:0000256" key="7">
    <source>
        <dbReference type="ARBA" id="ARBA00023326"/>
    </source>
</evidence>
<dbReference type="FunFam" id="3.20.20.80:FF:000138">
    <property type="entry name" value="Putative alpha-glucosidase AgdA"/>
    <property type="match status" value="1"/>
</dbReference>
<dbReference type="CDD" id="cd06602">
    <property type="entry name" value="GH31_MGAM_SI_GAA"/>
    <property type="match status" value="1"/>
</dbReference>
<dbReference type="SUPFAM" id="SSF74650">
    <property type="entry name" value="Galactose mutarotase-like"/>
    <property type="match status" value="2"/>
</dbReference>
<evidence type="ECO:0000256" key="13">
    <source>
        <dbReference type="SAM" id="SignalP"/>
    </source>
</evidence>